<feature type="compositionally biased region" description="Low complexity" evidence="15">
    <location>
        <begin position="14"/>
        <end position="25"/>
    </location>
</feature>
<dbReference type="InterPro" id="IPR036412">
    <property type="entry name" value="HAD-like_sf"/>
</dbReference>
<keyword evidence="5" id="KW-0678">Repressor</keyword>
<dbReference type="PROSITE" id="PS50172">
    <property type="entry name" value="BRCT"/>
    <property type="match status" value="1"/>
</dbReference>
<dbReference type="SUPFAM" id="SSF52113">
    <property type="entry name" value="BRCT domain"/>
    <property type="match status" value="1"/>
</dbReference>
<dbReference type="InterPro" id="IPR039189">
    <property type="entry name" value="Fcp1"/>
</dbReference>
<feature type="region of interest" description="Disordered" evidence="15">
    <location>
        <begin position="71"/>
        <end position="105"/>
    </location>
</feature>
<feature type="region of interest" description="Disordered" evidence="15">
    <location>
        <begin position="121"/>
        <end position="152"/>
    </location>
</feature>
<dbReference type="GO" id="GO:0003723">
    <property type="term" value="F:RNA binding"/>
    <property type="evidence" value="ECO:0007669"/>
    <property type="project" value="UniProtKB-KW"/>
</dbReference>
<evidence type="ECO:0000256" key="4">
    <source>
        <dbReference type="ARBA" id="ARBA00013081"/>
    </source>
</evidence>
<dbReference type="AlphaFoldDB" id="A0AAV8C9S6"/>
<evidence type="ECO:0000256" key="2">
    <source>
        <dbReference type="ARBA" id="ARBA00001946"/>
    </source>
</evidence>
<dbReference type="InterPro" id="IPR011947">
    <property type="entry name" value="FCP1_euk"/>
</dbReference>
<dbReference type="NCBIfam" id="TIGR02250">
    <property type="entry name" value="FCP1_euk"/>
    <property type="match status" value="1"/>
</dbReference>
<evidence type="ECO:0000313" key="19">
    <source>
        <dbReference type="Proteomes" id="UP001140206"/>
    </source>
</evidence>
<evidence type="ECO:0000256" key="12">
    <source>
        <dbReference type="ARBA" id="ARBA00047761"/>
    </source>
</evidence>
<name>A0AAV8C9S6_9POAL</name>
<evidence type="ECO:0000259" key="17">
    <source>
        <dbReference type="PROSITE" id="PS50969"/>
    </source>
</evidence>
<accession>A0AAV8C9S6</accession>
<feature type="domain" description="FCP1 homology" evidence="17">
    <location>
        <begin position="744"/>
        <end position="924"/>
    </location>
</feature>
<organism evidence="18 19">
    <name type="scientific">Rhynchospora pubera</name>
    <dbReference type="NCBI Taxonomy" id="906938"/>
    <lineage>
        <taxon>Eukaryota</taxon>
        <taxon>Viridiplantae</taxon>
        <taxon>Streptophyta</taxon>
        <taxon>Embryophyta</taxon>
        <taxon>Tracheophyta</taxon>
        <taxon>Spermatophyta</taxon>
        <taxon>Magnoliopsida</taxon>
        <taxon>Liliopsida</taxon>
        <taxon>Poales</taxon>
        <taxon>Cyperaceae</taxon>
        <taxon>Cyperoideae</taxon>
        <taxon>Rhynchosporeae</taxon>
        <taxon>Rhynchospora</taxon>
    </lineage>
</organism>
<evidence type="ECO:0000313" key="18">
    <source>
        <dbReference type="EMBL" id="KAJ4752089.1"/>
    </source>
</evidence>
<sequence length="1063" mass="117201">MARDRLRSSVSTVAGDASDGDSSGSLEEISADDFKQSRVWMGYEYPTVSRNYGQALYSFAWAQAVQNKPLGLDPISNPKQEEEESEFGMGKEEGSEEREEGELEEGEIELGLGIDESEVKESGGVEMIDLDSDAPDRESKDSDEREFKESDEIGDFDRRVGSILEEIENVTIEEAEKSFEGTCSRLKTSFESLKQLYTEMGAIPVLEAVIQQALVGIKTIITVLDSDGFPRREQNKQFLLRMLIHIKNQYASMLSPEQLDELDEDVKSLAFKEDTIAKEQKTTASVVMDTSNRKPIIPKLDLSGTLRSRTVSPILDLHADYDENSLPSPTRDNTTPFPVPKPVGFVPSRITPAQPVIPNKPNIVSANEGVGIKLQPYITDAFKAVSTYQQRYNKSSVFATDDLPSPTPSDEEKRKNDFEAATGEVSSLPISVTSAPLVAPFPGPQPAPVKQGGIKSAHKSRDPRLRIISPETRSSASEPNPNPDFRKNKAAEGSLTDNSMVKRQRIGSGKGGWLEEDNDRAIQPTSSTTSINQQSTSAGPTVSIPTILKDIAVNPTMLVQILQQKLASESQPKTNTSNPPPRLPPGPVPAPAPAPAPTPVMPTNRPTTKPAEPVPNSNLLAARVIQPPAQPGAPVRMKPRDPRRVLHNSTSTTTSTITPELVRPNGPPSIDGPTLREQAEQAGTSIASVTSNSSGLKAGPDISPGGLASPWRNVDYLLDGYSDEQKAAIQRERARRIAEQNKMFAAKKLCLVLDLDHTLLNSAKFVEIDPAHAEILRQKEEQDKEKLQRHLFRFQHMSMWTKLRPGIWNFLEKASQLFEMHLYTMGNKLYATEMAKVLDPKGSLFAGRVISRGDDGDSVDGDDRVPKSKDLEGVLGMESAVVIIDDSVRVWPHNKHNLIVVERYTYFPCSRRQFGLPGPSLLELDLDERPEDGTLASSLAVIERIHTNFFMHRSLNDADVRNILATEQKKVLGGCKIVFSRVFPVGEQNPHMHPLWQMAEQFGAICTNQLDDSVTHVVANSLGTDKVNWALSRGRFVVHPSWLEASTLLYRRANEVDFAVVKL</sequence>
<dbReference type="Proteomes" id="UP001140206">
    <property type="component" value="Chromosome 5"/>
</dbReference>
<dbReference type="Gene3D" id="3.40.50.10190">
    <property type="entry name" value="BRCT domain"/>
    <property type="match status" value="1"/>
</dbReference>
<evidence type="ECO:0000256" key="13">
    <source>
        <dbReference type="ARBA" id="ARBA00048336"/>
    </source>
</evidence>
<evidence type="ECO:0000256" key="8">
    <source>
        <dbReference type="ARBA" id="ARBA00022884"/>
    </source>
</evidence>
<feature type="compositionally biased region" description="Low complexity" evidence="15">
    <location>
        <begin position="523"/>
        <end position="537"/>
    </location>
</feature>
<dbReference type="SMART" id="SM00292">
    <property type="entry name" value="BRCT"/>
    <property type="match status" value="1"/>
</dbReference>
<dbReference type="PROSITE" id="PS50969">
    <property type="entry name" value="FCP1"/>
    <property type="match status" value="1"/>
</dbReference>
<feature type="region of interest" description="Disordered" evidence="15">
    <location>
        <begin position="1"/>
        <end position="31"/>
    </location>
</feature>
<feature type="domain" description="BRCT" evidence="16">
    <location>
        <begin position="967"/>
        <end position="1060"/>
    </location>
</feature>
<feature type="region of interest" description="Disordered" evidence="15">
    <location>
        <begin position="565"/>
        <end position="613"/>
    </location>
</feature>
<dbReference type="Gene3D" id="3.40.50.1000">
    <property type="entry name" value="HAD superfamily/HAD-like"/>
    <property type="match status" value="1"/>
</dbReference>
<dbReference type="FunFam" id="3.40.50.10190:FF:000014">
    <property type="entry name" value="RNA polymerase II C-terminal domain phosphatase-like 3"/>
    <property type="match status" value="1"/>
</dbReference>
<evidence type="ECO:0000256" key="3">
    <source>
        <dbReference type="ARBA" id="ARBA00004123"/>
    </source>
</evidence>
<feature type="region of interest" description="Disordered" evidence="15">
    <location>
        <begin position="397"/>
        <end position="425"/>
    </location>
</feature>
<evidence type="ECO:0000256" key="1">
    <source>
        <dbReference type="ARBA" id="ARBA00001936"/>
    </source>
</evidence>
<feature type="region of interest" description="Disordered" evidence="15">
    <location>
        <begin position="437"/>
        <end position="541"/>
    </location>
</feature>
<dbReference type="GO" id="GO:0009651">
    <property type="term" value="P:response to salt stress"/>
    <property type="evidence" value="ECO:0007669"/>
    <property type="project" value="UniProtKB-ARBA"/>
</dbReference>
<keyword evidence="19" id="KW-1185">Reference proteome</keyword>
<dbReference type="EC" id="3.1.3.16" evidence="4"/>
<evidence type="ECO:0000256" key="5">
    <source>
        <dbReference type="ARBA" id="ARBA00022491"/>
    </source>
</evidence>
<dbReference type="InterPro" id="IPR057473">
    <property type="entry name" value="ARM_CPL3"/>
</dbReference>
<keyword evidence="7" id="KW-0378">Hydrolase</keyword>
<dbReference type="PANTHER" id="PTHR23081:SF2">
    <property type="entry name" value="RNA POLYMERASE II C-TERMINAL DOMAIN PHOSPHATASE-LIKE 3"/>
    <property type="match status" value="1"/>
</dbReference>
<comment type="cofactor">
    <cofactor evidence="2">
        <name>Mg(2+)</name>
        <dbReference type="ChEBI" id="CHEBI:18420"/>
    </cofactor>
</comment>
<dbReference type="SUPFAM" id="SSF56784">
    <property type="entry name" value="HAD-like"/>
    <property type="match status" value="1"/>
</dbReference>
<gene>
    <name evidence="18" type="ORF">LUZ62_086494</name>
</gene>
<dbReference type="EMBL" id="JAMFTS010000005">
    <property type="protein sequence ID" value="KAJ4752089.1"/>
    <property type="molecule type" value="Genomic_DNA"/>
</dbReference>
<dbReference type="InterPro" id="IPR023214">
    <property type="entry name" value="HAD_sf"/>
</dbReference>
<dbReference type="GO" id="GO:0005634">
    <property type="term" value="C:nucleus"/>
    <property type="evidence" value="ECO:0007669"/>
    <property type="project" value="UniProtKB-SubCell"/>
</dbReference>
<evidence type="ECO:0000256" key="15">
    <source>
        <dbReference type="SAM" id="MobiDB-lite"/>
    </source>
</evidence>
<dbReference type="GO" id="GO:0008420">
    <property type="term" value="F:RNA polymerase II CTD heptapeptide repeat phosphatase activity"/>
    <property type="evidence" value="ECO:0007669"/>
    <property type="project" value="InterPro"/>
</dbReference>
<dbReference type="SMART" id="SM00577">
    <property type="entry name" value="CPDc"/>
    <property type="match status" value="1"/>
</dbReference>
<evidence type="ECO:0000256" key="7">
    <source>
        <dbReference type="ARBA" id="ARBA00022801"/>
    </source>
</evidence>
<feature type="compositionally biased region" description="Polar residues" evidence="15">
    <location>
        <begin position="565"/>
        <end position="577"/>
    </location>
</feature>
<evidence type="ECO:0000259" key="16">
    <source>
        <dbReference type="PROSITE" id="PS50172"/>
    </source>
</evidence>
<dbReference type="Pfam" id="PF03031">
    <property type="entry name" value="NIF"/>
    <property type="match status" value="1"/>
</dbReference>
<feature type="compositionally biased region" description="Acidic residues" evidence="15">
    <location>
        <begin position="94"/>
        <end position="105"/>
    </location>
</feature>
<comment type="subunit">
    <text evidence="14">Interacts with RAP74.</text>
</comment>
<evidence type="ECO:0000256" key="9">
    <source>
        <dbReference type="ARBA" id="ARBA00023015"/>
    </source>
</evidence>
<feature type="compositionally biased region" description="Pro residues" evidence="15">
    <location>
        <begin position="578"/>
        <end position="600"/>
    </location>
</feature>
<comment type="catalytic activity">
    <reaction evidence="12">
        <text>O-phospho-L-seryl-[protein] + H2O = L-seryl-[protein] + phosphate</text>
        <dbReference type="Rhea" id="RHEA:20629"/>
        <dbReference type="Rhea" id="RHEA-COMP:9863"/>
        <dbReference type="Rhea" id="RHEA-COMP:11604"/>
        <dbReference type="ChEBI" id="CHEBI:15377"/>
        <dbReference type="ChEBI" id="CHEBI:29999"/>
        <dbReference type="ChEBI" id="CHEBI:43474"/>
        <dbReference type="ChEBI" id="CHEBI:83421"/>
        <dbReference type="EC" id="3.1.3.16"/>
    </reaction>
</comment>
<dbReference type="Pfam" id="PF25505">
    <property type="entry name" value="ARM_CPL3"/>
    <property type="match status" value="1"/>
</dbReference>
<reference evidence="18" key="1">
    <citation type="submission" date="2022-08" db="EMBL/GenBank/DDBJ databases">
        <authorList>
            <person name="Marques A."/>
        </authorList>
    </citation>
    <scope>NUCLEOTIDE SEQUENCE</scope>
    <source>
        <strain evidence="18">RhyPub2mFocal</strain>
        <tissue evidence="18">Leaves</tissue>
    </source>
</reference>
<evidence type="ECO:0000256" key="10">
    <source>
        <dbReference type="ARBA" id="ARBA00023163"/>
    </source>
</evidence>
<comment type="cofactor">
    <cofactor evidence="1">
        <name>Mn(2+)</name>
        <dbReference type="ChEBI" id="CHEBI:29035"/>
    </cofactor>
</comment>
<dbReference type="InterPro" id="IPR004274">
    <property type="entry name" value="FCP1_dom"/>
</dbReference>
<dbReference type="GO" id="GO:0046872">
    <property type="term" value="F:metal ion binding"/>
    <property type="evidence" value="ECO:0007669"/>
    <property type="project" value="UniProtKB-KW"/>
</dbReference>
<feature type="compositionally biased region" description="Basic and acidic residues" evidence="15">
    <location>
        <begin position="134"/>
        <end position="152"/>
    </location>
</feature>
<dbReference type="CDD" id="cd17729">
    <property type="entry name" value="BRCT_CTDP1"/>
    <property type="match status" value="1"/>
</dbReference>
<dbReference type="Pfam" id="PF00533">
    <property type="entry name" value="BRCT"/>
    <property type="match status" value="1"/>
</dbReference>
<comment type="subcellular location">
    <subcellularLocation>
        <location evidence="3">Nucleus</location>
    </subcellularLocation>
</comment>
<comment type="catalytic activity">
    <reaction evidence="13">
        <text>O-phospho-L-threonyl-[protein] + H2O = L-threonyl-[protein] + phosphate</text>
        <dbReference type="Rhea" id="RHEA:47004"/>
        <dbReference type="Rhea" id="RHEA-COMP:11060"/>
        <dbReference type="Rhea" id="RHEA-COMP:11605"/>
        <dbReference type="ChEBI" id="CHEBI:15377"/>
        <dbReference type="ChEBI" id="CHEBI:30013"/>
        <dbReference type="ChEBI" id="CHEBI:43474"/>
        <dbReference type="ChEBI" id="CHEBI:61977"/>
        <dbReference type="EC" id="3.1.3.16"/>
    </reaction>
</comment>
<dbReference type="CDD" id="cd07521">
    <property type="entry name" value="HAD_FCP1-like"/>
    <property type="match status" value="1"/>
</dbReference>
<keyword evidence="11" id="KW-0539">Nucleus</keyword>
<evidence type="ECO:0000256" key="6">
    <source>
        <dbReference type="ARBA" id="ARBA00022723"/>
    </source>
</evidence>
<evidence type="ECO:0000256" key="11">
    <source>
        <dbReference type="ARBA" id="ARBA00023242"/>
    </source>
</evidence>
<evidence type="ECO:0000256" key="14">
    <source>
        <dbReference type="ARBA" id="ARBA00063107"/>
    </source>
</evidence>
<feature type="region of interest" description="Disordered" evidence="15">
    <location>
        <begin position="629"/>
        <end position="666"/>
    </location>
</feature>
<proteinExistence type="predicted"/>
<dbReference type="InterPro" id="IPR036420">
    <property type="entry name" value="BRCT_dom_sf"/>
</dbReference>
<protein>
    <recommendedName>
        <fullName evidence="4">protein-serine/threonine phosphatase</fullName>
        <ecNumber evidence="4">3.1.3.16</ecNumber>
    </recommendedName>
</protein>
<dbReference type="FunFam" id="3.40.50.1000:FF:000098">
    <property type="entry name" value="RNA polymerase II C-terminal domain phosphatase-like 3"/>
    <property type="match status" value="1"/>
</dbReference>
<comment type="caution">
    <text evidence="18">The sequence shown here is derived from an EMBL/GenBank/DDBJ whole genome shotgun (WGS) entry which is preliminary data.</text>
</comment>
<keyword evidence="6" id="KW-0479">Metal-binding</keyword>
<keyword evidence="10" id="KW-0804">Transcription</keyword>
<dbReference type="PANTHER" id="PTHR23081">
    <property type="entry name" value="RNA POLYMERASE II CTD PHOSPHATASE"/>
    <property type="match status" value="1"/>
</dbReference>
<dbReference type="InterPro" id="IPR001357">
    <property type="entry name" value="BRCT_dom"/>
</dbReference>
<feature type="compositionally biased region" description="Low complexity" evidence="15">
    <location>
        <begin position="649"/>
        <end position="658"/>
    </location>
</feature>
<keyword evidence="9" id="KW-0805">Transcription regulation</keyword>
<keyword evidence="8" id="KW-0694">RNA-binding</keyword>